<evidence type="ECO:0000256" key="2">
    <source>
        <dbReference type="ARBA" id="ARBA00004651"/>
    </source>
</evidence>
<dbReference type="AlphaFoldDB" id="A0A0X8JIB4"/>
<dbReference type="InterPro" id="IPR036097">
    <property type="entry name" value="HisK_dim/P_sf"/>
</dbReference>
<evidence type="ECO:0000256" key="16">
    <source>
        <dbReference type="PROSITE-ProRule" id="PRU00110"/>
    </source>
</evidence>
<keyword evidence="15 20" id="KW-0472">Membrane</keyword>
<dbReference type="Gene3D" id="1.10.287.130">
    <property type="match status" value="1"/>
</dbReference>
<dbReference type="CDD" id="cd16922">
    <property type="entry name" value="HATPase_EvgS-ArcB-TorS-like"/>
    <property type="match status" value="1"/>
</dbReference>
<dbReference type="PANTHER" id="PTHR45339:SF1">
    <property type="entry name" value="HYBRID SIGNAL TRANSDUCTION HISTIDINE KINASE J"/>
    <property type="match status" value="1"/>
</dbReference>
<gene>
    <name evidence="25" type="ORF">AXF13_02385</name>
</gene>
<evidence type="ECO:0000256" key="6">
    <source>
        <dbReference type="ARBA" id="ARBA00022679"/>
    </source>
</evidence>
<comment type="subcellular location">
    <subcellularLocation>
        <location evidence="2">Cell membrane</location>
        <topology evidence="2">Multi-pass membrane protein</topology>
    </subcellularLocation>
</comment>
<keyword evidence="12 20" id="KW-1133">Transmembrane helix</keyword>
<evidence type="ECO:0000256" key="17">
    <source>
        <dbReference type="PROSITE-ProRule" id="PRU00169"/>
    </source>
</evidence>
<dbReference type="GO" id="GO:0009055">
    <property type="term" value="F:electron transfer activity"/>
    <property type="evidence" value="ECO:0007669"/>
    <property type="project" value="InterPro"/>
</dbReference>
<feature type="domain" description="Response regulatory" evidence="22">
    <location>
        <begin position="692"/>
        <end position="811"/>
    </location>
</feature>
<evidence type="ECO:0000259" key="21">
    <source>
        <dbReference type="PROSITE" id="PS50109"/>
    </source>
</evidence>
<evidence type="ECO:0000256" key="10">
    <source>
        <dbReference type="ARBA" id="ARBA00022777"/>
    </source>
</evidence>
<dbReference type="SMART" id="SM00073">
    <property type="entry name" value="HPT"/>
    <property type="match status" value="1"/>
</dbReference>
<dbReference type="FunFam" id="1.10.287.130:FF:000004">
    <property type="entry name" value="Ethylene receptor 1"/>
    <property type="match status" value="1"/>
</dbReference>
<evidence type="ECO:0000256" key="18">
    <source>
        <dbReference type="PROSITE-ProRule" id="PRU00433"/>
    </source>
</evidence>
<dbReference type="KEGG" id="dfi:AXF13_02385"/>
<dbReference type="Pfam" id="PF01627">
    <property type="entry name" value="Hpt"/>
    <property type="match status" value="1"/>
</dbReference>
<keyword evidence="6" id="KW-0808">Transferase</keyword>
<dbReference type="CDD" id="cd00088">
    <property type="entry name" value="HPT"/>
    <property type="match status" value="1"/>
</dbReference>
<dbReference type="PRINTS" id="PR00344">
    <property type="entry name" value="BCTRLSENSOR"/>
</dbReference>
<evidence type="ECO:0000256" key="4">
    <source>
        <dbReference type="ARBA" id="ARBA00022475"/>
    </source>
</evidence>
<dbReference type="InterPro" id="IPR011006">
    <property type="entry name" value="CheY-like_superfamily"/>
</dbReference>
<keyword evidence="7 20" id="KW-0812">Transmembrane</keyword>
<keyword evidence="5 17" id="KW-0597">Phosphoprotein</keyword>
<dbReference type="Pfam" id="PF11845">
    <property type="entry name" value="Tll0287-like"/>
    <property type="match status" value="1"/>
</dbReference>
<dbReference type="PROSITE" id="PS50894">
    <property type="entry name" value="HPT"/>
    <property type="match status" value="1"/>
</dbReference>
<dbReference type="GO" id="GO:0000155">
    <property type="term" value="F:phosphorelay sensor kinase activity"/>
    <property type="evidence" value="ECO:0007669"/>
    <property type="project" value="InterPro"/>
</dbReference>
<dbReference type="GO" id="GO:0046872">
    <property type="term" value="F:metal ion binding"/>
    <property type="evidence" value="ECO:0007669"/>
    <property type="project" value="UniProtKB-KW"/>
</dbReference>
<feature type="domain" description="Cytochrome c" evidence="24">
    <location>
        <begin position="167"/>
        <end position="272"/>
    </location>
</feature>
<dbReference type="CDD" id="cd17546">
    <property type="entry name" value="REC_hyHK_CKI1_RcsC-like"/>
    <property type="match status" value="1"/>
</dbReference>
<evidence type="ECO:0000256" key="9">
    <source>
        <dbReference type="ARBA" id="ARBA00022741"/>
    </source>
</evidence>
<feature type="transmembrane region" description="Helical" evidence="20">
    <location>
        <begin position="224"/>
        <end position="244"/>
    </location>
</feature>
<dbReference type="Pfam" id="PF00072">
    <property type="entry name" value="Response_reg"/>
    <property type="match status" value="2"/>
</dbReference>
<keyword evidence="14" id="KW-0902">Two-component regulatory system</keyword>
<dbReference type="CDD" id="cd00156">
    <property type="entry name" value="REC"/>
    <property type="match status" value="1"/>
</dbReference>
<protein>
    <recommendedName>
        <fullName evidence="3">histidine kinase</fullName>
        <ecNumber evidence="3">2.7.13.3</ecNumber>
    </recommendedName>
</protein>
<dbReference type="InterPro" id="IPR001789">
    <property type="entry name" value="Sig_transdc_resp-reg_receiver"/>
</dbReference>
<evidence type="ECO:0000256" key="11">
    <source>
        <dbReference type="ARBA" id="ARBA00022840"/>
    </source>
</evidence>
<feature type="domain" description="Response regulatory" evidence="22">
    <location>
        <begin position="544"/>
        <end position="665"/>
    </location>
</feature>
<feature type="modified residue" description="Phosphohistidine" evidence="16">
    <location>
        <position position="890"/>
    </location>
</feature>
<keyword evidence="11" id="KW-0067">ATP-binding</keyword>
<dbReference type="Gene3D" id="3.40.50.2300">
    <property type="match status" value="2"/>
</dbReference>
<dbReference type="Pfam" id="PF00512">
    <property type="entry name" value="HisKA"/>
    <property type="match status" value="1"/>
</dbReference>
<evidence type="ECO:0000256" key="14">
    <source>
        <dbReference type="ARBA" id="ARBA00023012"/>
    </source>
</evidence>
<dbReference type="SMART" id="SM00387">
    <property type="entry name" value="HATPase_c"/>
    <property type="match status" value="1"/>
</dbReference>
<evidence type="ECO:0000256" key="12">
    <source>
        <dbReference type="ARBA" id="ARBA00022989"/>
    </source>
</evidence>
<dbReference type="InterPro" id="IPR036890">
    <property type="entry name" value="HATPase_C_sf"/>
</dbReference>
<dbReference type="InterPro" id="IPR003594">
    <property type="entry name" value="HATPase_dom"/>
</dbReference>
<feature type="domain" description="Histidine kinase" evidence="21">
    <location>
        <begin position="306"/>
        <end position="527"/>
    </location>
</feature>
<keyword evidence="18" id="KW-0349">Heme</keyword>
<keyword evidence="9" id="KW-0547">Nucleotide-binding</keyword>
<dbReference type="EMBL" id="CP014229">
    <property type="protein sequence ID" value="AMD89052.1"/>
    <property type="molecule type" value="Genomic_DNA"/>
</dbReference>
<feature type="modified residue" description="4-aspartylphosphate" evidence="17">
    <location>
        <position position="598"/>
    </location>
</feature>
<dbReference type="PROSITE" id="PS50109">
    <property type="entry name" value="HIS_KIN"/>
    <property type="match status" value="1"/>
</dbReference>
<dbReference type="InterPro" id="IPR003661">
    <property type="entry name" value="HisK_dim/P_dom"/>
</dbReference>
<evidence type="ECO:0000256" key="15">
    <source>
        <dbReference type="ARBA" id="ARBA00023136"/>
    </source>
</evidence>
<dbReference type="Gene3D" id="1.20.120.160">
    <property type="entry name" value="HPT domain"/>
    <property type="match status" value="1"/>
</dbReference>
<evidence type="ECO:0000259" key="24">
    <source>
        <dbReference type="PROSITE" id="PS51007"/>
    </source>
</evidence>
<evidence type="ECO:0000256" key="5">
    <source>
        <dbReference type="ARBA" id="ARBA00022553"/>
    </source>
</evidence>
<dbReference type="CDD" id="cd00082">
    <property type="entry name" value="HisKA"/>
    <property type="match status" value="1"/>
</dbReference>
<dbReference type="SUPFAM" id="SSF52172">
    <property type="entry name" value="CheY-like"/>
    <property type="match status" value="2"/>
</dbReference>
<dbReference type="PANTHER" id="PTHR45339">
    <property type="entry name" value="HYBRID SIGNAL TRANSDUCTION HISTIDINE KINASE J"/>
    <property type="match status" value="1"/>
</dbReference>
<keyword evidence="10 25" id="KW-0418">Kinase</keyword>
<dbReference type="InterPro" id="IPR004358">
    <property type="entry name" value="Sig_transdc_His_kin-like_C"/>
</dbReference>
<evidence type="ECO:0000256" key="1">
    <source>
        <dbReference type="ARBA" id="ARBA00000085"/>
    </source>
</evidence>
<dbReference type="STRING" id="44742.AXF13_02385"/>
<dbReference type="InterPro" id="IPR008207">
    <property type="entry name" value="Sig_transdc_His_kin_Hpt_dom"/>
</dbReference>
<evidence type="ECO:0000313" key="26">
    <source>
        <dbReference type="Proteomes" id="UP000069241"/>
    </source>
</evidence>
<dbReference type="RefSeq" id="WP_062251509.1">
    <property type="nucleotide sequence ID" value="NZ_CP014229.1"/>
</dbReference>
<feature type="transmembrane region" description="Helical" evidence="20">
    <location>
        <begin position="18"/>
        <end position="38"/>
    </location>
</feature>
<feature type="domain" description="HPt" evidence="23">
    <location>
        <begin position="851"/>
        <end position="946"/>
    </location>
</feature>
<evidence type="ECO:0000256" key="8">
    <source>
        <dbReference type="ARBA" id="ARBA00022723"/>
    </source>
</evidence>
<keyword evidence="26" id="KW-1185">Reference proteome</keyword>
<feature type="coiled-coil region" evidence="19">
    <location>
        <begin position="254"/>
        <end position="299"/>
    </location>
</feature>
<dbReference type="FunFam" id="3.30.565.10:FF:000010">
    <property type="entry name" value="Sensor histidine kinase RcsC"/>
    <property type="match status" value="1"/>
</dbReference>
<dbReference type="InterPro" id="IPR005467">
    <property type="entry name" value="His_kinase_dom"/>
</dbReference>
<evidence type="ECO:0000313" key="25">
    <source>
        <dbReference type="EMBL" id="AMD89052.1"/>
    </source>
</evidence>
<evidence type="ECO:0000256" key="19">
    <source>
        <dbReference type="SAM" id="Coils"/>
    </source>
</evidence>
<dbReference type="SUPFAM" id="SSF47226">
    <property type="entry name" value="Histidine-containing phosphotransfer domain, HPT domain"/>
    <property type="match status" value="1"/>
</dbReference>
<evidence type="ECO:0000256" key="3">
    <source>
        <dbReference type="ARBA" id="ARBA00012438"/>
    </source>
</evidence>
<dbReference type="SMART" id="SM00448">
    <property type="entry name" value="REC"/>
    <property type="match status" value="2"/>
</dbReference>
<evidence type="ECO:0000259" key="23">
    <source>
        <dbReference type="PROSITE" id="PS50894"/>
    </source>
</evidence>
<dbReference type="PROSITE" id="PS50110">
    <property type="entry name" value="RESPONSE_REGULATORY"/>
    <property type="match status" value="2"/>
</dbReference>
<accession>A0A0X8JIB4</accession>
<dbReference type="SUPFAM" id="SSF47384">
    <property type="entry name" value="Homodimeric domain of signal transducing histidine kinase"/>
    <property type="match status" value="1"/>
</dbReference>
<dbReference type="PROSITE" id="PS51007">
    <property type="entry name" value="CYTC"/>
    <property type="match status" value="1"/>
</dbReference>
<dbReference type="GO" id="GO:0005886">
    <property type="term" value="C:plasma membrane"/>
    <property type="evidence" value="ECO:0007669"/>
    <property type="project" value="UniProtKB-SubCell"/>
</dbReference>
<dbReference type="Proteomes" id="UP000069241">
    <property type="component" value="Chromosome"/>
</dbReference>
<dbReference type="SUPFAM" id="SSF55874">
    <property type="entry name" value="ATPase domain of HSP90 chaperone/DNA topoisomerase II/histidine kinase"/>
    <property type="match status" value="1"/>
</dbReference>
<dbReference type="GO" id="GO:0005524">
    <property type="term" value="F:ATP binding"/>
    <property type="evidence" value="ECO:0007669"/>
    <property type="project" value="UniProtKB-KW"/>
</dbReference>
<sequence>MAISIDTLKRLSRDQRNFFLIFGLLGLGILMGISLVYLEISDILRGQAERRSYLLAQTASDKDIILRKWVAGLGGIYAPVTPATPPNPWLPEAGRDFTLPGGMRVTRMNPAYVTRLVHALWREHSDIPSRIVSAKPVNPANRALPWEAAALGDIERRGGKEYFILSGDPQKGQVLRHMAALRVEQSCLACHTAQGYKEGDIIGGISSEVATSRMSTGDAAIKRTLLAGFSTAGVVVLLLFLWGGHALLQNIARRDRAEKELRAFAATLESKVEQRTSDLREAEKSALAAKEQAEEASRAKSDFLARMSHEIRTPMNAILGITYLCLQTTRENKQLYYLHKILSAGRGLLGIINDILDVSKIEAGKMTLQNEAFALQELVENLSDLCGALVGGKNIEVLFHVDPNIFVTVEGDLLRLTQVLTNLLGNAVKFTEKGRVVLRMEELGRSADTITLRISVNDTGIGLAEEEQARLFKPFEQADGSITRKYGGTGLGLVICQRFVRMMGGELEVRSEPGKGSTFSFSLALPYRPVRHAWNDPDPAGAERLLVVDDCEAARTILQDILIRFGFHVDAVASGQEALDCLVRAAQADTPYSLVLLDWKMPGMNGMEVADSIHKLPLESIPHLLMISAHGLEAYRERGENLHFAGFLVKPVNPVTLWSAILKVLGKSAAPPLLADMDGAGNGGLSQRRGARVLLVEDNEINQEVASSLMERMGMSVTLAENGLNAVNACKARTFDIIFMDIQMPVMDGLEAARRLRAQEAEDGAGPTPIIAMTAHAMREDREKSRDAGMDDHITKPIDPDMLARILIKWVKPRAQAAHAADHDTGCPASADADAGTIFDWEKGLFYVGGEEQLLVKQLKNFIRRYAHMPQTLAELSAAGQWHEANRAAHSLKGVAATLGMDALSACAAALEQSYAANTADGQSLEKLRELLQRAGAEIKQNLEEKGLEA</sequence>
<dbReference type="Pfam" id="PF02518">
    <property type="entry name" value="HATPase_c"/>
    <property type="match status" value="1"/>
</dbReference>
<keyword evidence="13 18" id="KW-0408">Iron</keyword>
<dbReference type="GO" id="GO:0020037">
    <property type="term" value="F:heme binding"/>
    <property type="evidence" value="ECO:0007669"/>
    <property type="project" value="InterPro"/>
</dbReference>
<name>A0A0X8JIB4_9BACT</name>
<evidence type="ECO:0000256" key="13">
    <source>
        <dbReference type="ARBA" id="ARBA00023004"/>
    </source>
</evidence>
<organism evidence="25 26">
    <name type="scientific">Desulfovibrio fairfieldensis</name>
    <dbReference type="NCBI Taxonomy" id="44742"/>
    <lineage>
        <taxon>Bacteria</taxon>
        <taxon>Pseudomonadati</taxon>
        <taxon>Thermodesulfobacteriota</taxon>
        <taxon>Desulfovibrionia</taxon>
        <taxon>Desulfovibrionales</taxon>
        <taxon>Desulfovibrionaceae</taxon>
        <taxon>Desulfovibrio</taxon>
    </lineage>
</organism>
<dbReference type="SMART" id="SM00388">
    <property type="entry name" value="HisKA"/>
    <property type="match status" value="1"/>
</dbReference>
<dbReference type="InterPro" id="IPR021796">
    <property type="entry name" value="Tll0287-like_dom"/>
</dbReference>
<keyword evidence="4" id="KW-1003">Cell membrane</keyword>
<proteinExistence type="predicted"/>
<reference evidence="26" key="1">
    <citation type="submission" date="2016-02" db="EMBL/GenBank/DDBJ databases">
        <authorList>
            <person name="Holder M.E."/>
            <person name="Ajami N.J."/>
            <person name="Petrosino J.F."/>
        </authorList>
    </citation>
    <scope>NUCLEOTIDE SEQUENCE [LARGE SCALE GENOMIC DNA]</scope>
    <source>
        <strain evidence="26">CCUG 45958</strain>
    </source>
</reference>
<feature type="modified residue" description="4-aspartylphosphate" evidence="17">
    <location>
        <position position="741"/>
    </location>
</feature>
<evidence type="ECO:0000259" key="22">
    <source>
        <dbReference type="PROSITE" id="PS50110"/>
    </source>
</evidence>
<dbReference type="InterPro" id="IPR009056">
    <property type="entry name" value="Cyt_c-like_dom"/>
</dbReference>
<evidence type="ECO:0000256" key="20">
    <source>
        <dbReference type="SAM" id="Phobius"/>
    </source>
</evidence>
<dbReference type="Gene3D" id="3.30.565.10">
    <property type="entry name" value="Histidine kinase-like ATPase, C-terminal domain"/>
    <property type="match status" value="1"/>
</dbReference>
<keyword evidence="8 18" id="KW-0479">Metal-binding</keyword>
<dbReference type="EC" id="2.7.13.3" evidence="3"/>
<dbReference type="InterPro" id="IPR036641">
    <property type="entry name" value="HPT_dom_sf"/>
</dbReference>
<keyword evidence="19" id="KW-0175">Coiled coil</keyword>
<comment type="catalytic activity">
    <reaction evidence="1">
        <text>ATP + protein L-histidine = ADP + protein N-phospho-L-histidine.</text>
        <dbReference type="EC" id="2.7.13.3"/>
    </reaction>
</comment>
<evidence type="ECO:0000256" key="7">
    <source>
        <dbReference type="ARBA" id="ARBA00022692"/>
    </source>
</evidence>